<dbReference type="SUPFAM" id="SSF51445">
    <property type="entry name" value="(Trans)glycosidases"/>
    <property type="match status" value="1"/>
</dbReference>
<evidence type="ECO:0000256" key="4">
    <source>
        <dbReference type="ARBA" id="ARBA00023295"/>
    </source>
</evidence>
<evidence type="ECO:0000313" key="10">
    <source>
        <dbReference type="EMBL" id="KAB4453916.1"/>
    </source>
</evidence>
<dbReference type="Proteomes" id="UP000095576">
    <property type="component" value="Unassembled WGS sequence"/>
</dbReference>
<dbReference type="GO" id="GO:0005975">
    <property type="term" value="P:carbohydrate metabolic process"/>
    <property type="evidence" value="ECO:0007669"/>
    <property type="project" value="InterPro"/>
</dbReference>
<dbReference type="PANTHER" id="PTHR11177">
    <property type="entry name" value="CHITINASE"/>
    <property type="match status" value="1"/>
</dbReference>
<dbReference type="EMBL" id="WCRY01000011">
    <property type="protein sequence ID" value="KAB4481664.1"/>
    <property type="molecule type" value="Genomic_DNA"/>
</dbReference>
<dbReference type="InterPro" id="IPR001223">
    <property type="entry name" value="Glyco_hydro18_cat"/>
</dbReference>
<feature type="domain" description="GH18" evidence="7">
    <location>
        <begin position="25"/>
        <end position="321"/>
    </location>
</feature>
<dbReference type="Proteomes" id="UP000436858">
    <property type="component" value="Unassembled WGS sequence"/>
</dbReference>
<evidence type="ECO:0000313" key="8">
    <source>
        <dbReference type="EMBL" id="CUP16606.1"/>
    </source>
</evidence>
<dbReference type="EMBL" id="CP083680">
    <property type="protein sequence ID" value="UYU65230.1"/>
    <property type="molecule type" value="Genomic_DNA"/>
</dbReference>
<dbReference type="InterPro" id="IPR050314">
    <property type="entry name" value="Glycosyl_Hydrlase_18"/>
</dbReference>
<evidence type="ECO:0000313" key="12">
    <source>
        <dbReference type="EMBL" id="KAB4473758.1"/>
    </source>
</evidence>
<dbReference type="Proteomes" id="UP000440614">
    <property type="component" value="Unassembled WGS sequence"/>
</dbReference>
<evidence type="ECO:0000313" key="11">
    <source>
        <dbReference type="EMBL" id="KAB4454093.1"/>
    </source>
</evidence>
<evidence type="ECO:0000313" key="23">
    <source>
        <dbReference type="Proteomes" id="UP000440614"/>
    </source>
</evidence>
<evidence type="ECO:0000313" key="9">
    <source>
        <dbReference type="EMBL" id="KAB4307744.1"/>
    </source>
</evidence>
<dbReference type="EMBL" id="WCRS01000007">
    <property type="protein sequence ID" value="KAB4473758.1"/>
    <property type="molecule type" value="Genomic_DNA"/>
</dbReference>
<dbReference type="Proteomes" id="UP000436825">
    <property type="component" value="Unassembled WGS sequence"/>
</dbReference>
<evidence type="ECO:0000313" key="16">
    <source>
        <dbReference type="EMBL" id="RHD79824.1"/>
    </source>
</evidence>
<evidence type="ECO:0000313" key="24">
    <source>
        <dbReference type="Proteomes" id="UP000460317"/>
    </source>
</evidence>
<gene>
    <name evidence="8" type="primary">chiA</name>
    <name evidence="16" type="ORF">DW780_26975</name>
    <name evidence="8" type="ORF">ERS852511_01326</name>
    <name evidence="12" type="ORF">GAN59_13025</name>
    <name evidence="11" type="ORF">GAN75_17215</name>
    <name evidence="13" type="ORF">GAN91_12285</name>
    <name evidence="10" type="ORF">GAN93_06400</name>
    <name evidence="9" type="ORF">GAO51_20970</name>
    <name evidence="14" type="ORF">K0H07_19200</name>
    <name evidence="17" type="ORF">KQP68_16815</name>
    <name evidence="18" type="ORF">KQP74_04485</name>
    <name evidence="15" type="ORF">PO127_20015</name>
</gene>
<dbReference type="PROSITE" id="PS01095">
    <property type="entry name" value="GH18_1"/>
    <property type="match status" value="1"/>
</dbReference>
<dbReference type="GO" id="GO:0008061">
    <property type="term" value="F:chitin binding"/>
    <property type="evidence" value="ECO:0007669"/>
    <property type="project" value="InterPro"/>
</dbReference>
<dbReference type="GO" id="GO:0008843">
    <property type="term" value="F:endochitinase activity"/>
    <property type="evidence" value="ECO:0007669"/>
    <property type="project" value="UniProtKB-EC"/>
</dbReference>
<dbReference type="Proteomes" id="UP000284785">
    <property type="component" value="Unassembled WGS sequence"/>
</dbReference>
<reference evidence="8 19" key="1">
    <citation type="submission" date="2015-09" db="EMBL/GenBank/DDBJ databases">
        <authorList>
            <consortium name="Pathogen Informatics"/>
        </authorList>
    </citation>
    <scope>NUCLEOTIDE SEQUENCE [LARGE SCALE GENOMIC DNA]</scope>
    <source>
        <strain evidence="8 19">2789STDY5834899</strain>
    </source>
</reference>
<dbReference type="EMBL" id="WCSY01000023">
    <property type="protein sequence ID" value="KAB4307744.1"/>
    <property type="molecule type" value="Genomic_DNA"/>
</dbReference>
<evidence type="ECO:0000313" key="15">
    <source>
        <dbReference type="EMBL" id="MDC2238031.1"/>
    </source>
</evidence>
<dbReference type="Pfam" id="PF00704">
    <property type="entry name" value="Glyco_hydro_18"/>
    <property type="match status" value="1"/>
</dbReference>
<dbReference type="KEGG" id="btho:Btheta7330_00069"/>
<evidence type="ECO:0000259" key="7">
    <source>
        <dbReference type="PROSITE" id="PS51910"/>
    </source>
</evidence>
<proteinExistence type="inferred from homology"/>
<evidence type="ECO:0000256" key="1">
    <source>
        <dbReference type="ARBA" id="ARBA00000822"/>
    </source>
</evidence>
<keyword evidence="4 5" id="KW-0326">Glycosidase</keyword>
<dbReference type="Gene3D" id="3.40.5.30">
    <property type="entry name" value="(Trans)glycosidases - domain 2"/>
    <property type="match status" value="1"/>
</dbReference>
<dbReference type="Proteomes" id="UP001162960">
    <property type="component" value="Chromosome"/>
</dbReference>
<dbReference type="SMART" id="SM00636">
    <property type="entry name" value="Glyco_18"/>
    <property type="match status" value="1"/>
</dbReference>
<reference evidence="21 22" key="3">
    <citation type="journal article" date="2019" name="Nat. Med.">
        <title>A library of human gut bacterial isolates paired with longitudinal multiomics data enables mechanistic microbiome research.</title>
        <authorList>
            <person name="Poyet M."/>
            <person name="Groussin M."/>
            <person name="Gibbons S.M."/>
            <person name="Avila-Pacheco J."/>
            <person name="Jiang X."/>
            <person name="Kearney S.M."/>
            <person name="Perrotta A.R."/>
            <person name="Berdy B."/>
            <person name="Zhao S."/>
            <person name="Lieberman T.D."/>
            <person name="Swanson P.K."/>
            <person name="Smith M."/>
            <person name="Roesemann S."/>
            <person name="Alexander J.E."/>
            <person name="Rich S.A."/>
            <person name="Livny J."/>
            <person name="Vlamakis H."/>
            <person name="Clish C."/>
            <person name="Bullock K."/>
            <person name="Deik A."/>
            <person name="Scott J."/>
            <person name="Pierce K.A."/>
            <person name="Xavier R.J."/>
            <person name="Alm E.J."/>
        </authorList>
    </citation>
    <scope>NUCLEOTIDE SEQUENCE [LARGE SCALE GENOMIC DNA]</scope>
    <source>
        <strain evidence="12 25">BIOML-A156</strain>
        <strain evidence="11 21">BIOML-A160</strain>
        <strain evidence="13 22">BIOML-A162</strain>
        <strain evidence="10 24">BIOML-A165</strain>
        <strain evidence="9 23">BIOML-A188</strain>
    </source>
</reference>
<reference evidence="16 20" key="2">
    <citation type="submission" date="2018-08" db="EMBL/GenBank/DDBJ databases">
        <title>A genome reference for cultivated species of the human gut microbiota.</title>
        <authorList>
            <person name="Zou Y."/>
            <person name="Xue W."/>
            <person name="Luo G."/>
        </authorList>
    </citation>
    <scope>NUCLEOTIDE SEQUENCE [LARGE SCALE GENOMIC DNA]</scope>
    <source>
        <strain evidence="16 20">AM30-26</strain>
    </source>
</reference>
<evidence type="ECO:0000313" key="13">
    <source>
        <dbReference type="EMBL" id="KAB4481664.1"/>
    </source>
</evidence>
<evidence type="ECO:0000313" key="25">
    <source>
        <dbReference type="Proteomes" id="UP000488521"/>
    </source>
</evidence>
<dbReference type="GeneID" id="60924233"/>
<protein>
    <recommendedName>
        <fullName evidence="2">chitinase</fullName>
        <ecNumber evidence="2">3.2.1.14</ecNumber>
    </recommendedName>
</protein>
<dbReference type="InterPro" id="IPR017853">
    <property type="entry name" value="GH"/>
</dbReference>
<evidence type="ECO:0000256" key="5">
    <source>
        <dbReference type="RuleBase" id="RU000489"/>
    </source>
</evidence>
<dbReference type="Proteomes" id="UP000460317">
    <property type="component" value="Unassembled WGS sequence"/>
</dbReference>
<evidence type="ECO:0000313" key="18">
    <source>
        <dbReference type="EMBL" id="UYU91900.1"/>
    </source>
</evidence>
<dbReference type="DNASU" id="1076044"/>
<reference evidence="17 26" key="4">
    <citation type="submission" date="2021-06" db="EMBL/GenBank/DDBJ databases">
        <title>Interrogation of the integrated mobile genetic elements in gut-associated Bacteroides with a consensus prediction approach.</title>
        <authorList>
            <person name="Campbell D.E."/>
            <person name="Leigh J.R."/>
            <person name="Kim T."/>
            <person name="England W."/>
            <person name="Whitaker R.J."/>
            <person name="Degnan P.H."/>
        </authorList>
    </citation>
    <scope>NUCLEOTIDE SEQUENCE</scope>
    <source>
        <strain evidence="18">VPI-3443</strain>
        <strain evidence="17 26">WAL8669</strain>
    </source>
</reference>
<dbReference type="Proteomes" id="UP000488521">
    <property type="component" value="Unassembled WGS sequence"/>
</dbReference>
<dbReference type="PANTHER" id="PTHR11177:SF317">
    <property type="entry name" value="CHITINASE 12-RELATED"/>
    <property type="match status" value="1"/>
</dbReference>
<dbReference type="Gene3D" id="3.20.20.80">
    <property type="entry name" value="Glycosidases"/>
    <property type="match status" value="1"/>
</dbReference>
<accession>A0A0P0F9I6</accession>
<comment type="similarity">
    <text evidence="6">Belongs to the glycosyl hydrolase 18 family.</text>
</comment>
<keyword evidence="3 5" id="KW-0378">Hydrolase</keyword>
<organism evidence="8 19">
    <name type="scientific">Bacteroides thetaiotaomicron</name>
    <dbReference type="NCBI Taxonomy" id="818"/>
    <lineage>
        <taxon>Bacteria</taxon>
        <taxon>Pseudomonadati</taxon>
        <taxon>Bacteroidota</taxon>
        <taxon>Bacteroidia</taxon>
        <taxon>Bacteroidales</taxon>
        <taxon>Bacteroidaceae</taxon>
        <taxon>Bacteroides</taxon>
    </lineage>
</organism>
<dbReference type="EMBL" id="CP083685">
    <property type="protein sequence ID" value="UYU91900.1"/>
    <property type="molecule type" value="Genomic_DNA"/>
</dbReference>
<dbReference type="PROSITE" id="PS51910">
    <property type="entry name" value="GH18_2"/>
    <property type="match status" value="1"/>
</dbReference>
<name>A0A0P0F9I6_BACT4</name>
<evidence type="ECO:0000313" key="19">
    <source>
        <dbReference type="Proteomes" id="UP000095576"/>
    </source>
</evidence>
<dbReference type="InterPro" id="IPR001579">
    <property type="entry name" value="Glyco_hydro_18_chit_AS"/>
</dbReference>
<dbReference type="EMBL" id="JAHYQA010000012">
    <property type="protein sequence ID" value="MCE9239276.1"/>
    <property type="molecule type" value="Genomic_DNA"/>
</dbReference>
<dbReference type="Proteomes" id="UP001217776">
    <property type="component" value="Unassembled WGS sequence"/>
</dbReference>
<dbReference type="EMBL" id="WCRW01000012">
    <property type="protein sequence ID" value="KAB4454093.1"/>
    <property type="molecule type" value="Genomic_DNA"/>
</dbReference>
<reference evidence="14" key="5">
    <citation type="submission" date="2021-07" db="EMBL/GenBank/DDBJ databases">
        <title>Comparative genomics of Bacteroides fragilis group isolates reveals species-dependent resistance mechanisms and validates clinical tools for resistance prediction.</title>
        <authorList>
            <person name="Wallace M.J."/>
            <person name="Jean S."/>
            <person name="Wallace M.A."/>
            <person name="Carey-Ann B.D."/>
            <person name="Dantas G."/>
        </authorList>
    </citation>
    <scope>NUCLEOTIDE SEQUENCE</scope>
    <source>
        <strain evidence="14">BJH_160</strain>
    </source>
</reference>
<reference evidence="15" key="6">
    <citation type="submission" date="2022-10" db="EMBL/GenBank/DDBJ databases">
        <title>Human gut microbiome strain richness.</title>
        <authorList>
            <person name="Chen-Liaw A."/>
        </authorList>
    </citation>
    <scope>NUCLEOTIDE SEQUENCE</scope>
    <source>
        <strain evidence="15">1001283st1_A3_1001283B150304_161114</strain>
    </source>
</reference>
<evidence type="ECO:0000256" key="2">
    <source>
        <dbReference type="ARBA" id="ARBA00012729"/>
    </source>
</evidence>
<dbReference type="EMBL" id="QSJP01000042">
    <property type="protein sequence ID" value="RHD79824.1"/>
    <property type="molecule type" value="Genomic_DNA"/>
</dbReference>
<dbReference type="EMBL" id="WCSB01000004">
    <property type="protein sequence ID" value="KAB4453916.1"/>
    <property type="molecule type" value="Genomic_DNA"/>
</dbReference>
<evidence type="ECO:0000313" key="26">
    <source>
        <dbReference type="Proteomes" id="UP001156218"/>
    </source>
</evidence>
<dbReference type="InterPro" id="IPR011583">
    <property type="entry name" value="Chitinase_II/V-like_cat"/>
</dbReference>
<evidence type="ECO:0000256" key="3">
    <source>
        <dbReference type="ARBA" id="ARBA00022801"/>
    </source>
</evidence>
<dbReference type="EMBL" id="JAQNVG010000040">
    <property type="protein sequence ID" value="MDC2238031.1"/>
    <property type="molecule type" value="Genomic_DNA"/>
</dbReference>
<accession>C6IHN1</accession>
<evidence type="ECO:0000256" key="6">
    <source>
        <dbReference type="RuleBase" id="RU004453"/>
    </source>
</evidence>
<evidence type="ECO:0000313" key="17">
    <source>
        <dbReference type="EMBL" id="UYU65230.1"/>
    </source>
</evidence>
<evidence type="ECO:0000313" key="21">
    <source>
        <dbReference type="Proteomes" id="UP000436825"/>
    </source>
</evidence>
<sequence>MLLPRKIVFFLLLFVGLSLYAQQNCFISSYVRGNFYNRGRISAESLRASDDLIFLNVRPNKDGSLSFENPRIFENGKGVTSWEELIKSVRADVKGTKTKLRLGAASGEWKAMVADEAARVAFAKNIKKILEKNKLDGIDLDFEWAETEKEYEDYSLAILKMREVLGDKYVFSVSLHPVCYKISKEAIAAVDFISYQCYGPSPVRFPMEKYCSDIQMALAYGIPKEKLVAGVPFYGVTKDGSKKTEAYFSFVQDGLITGPAQNEVTYKGDVYVFDGQNNIRAKTRYAMDQQLKGMMSWDLATDMPLNDSRSLFKTMVEELGR</sequence>
<evidence type="ECO:0000313" key="22">
    <source>
        <dbReference type="Proteomes" id="UP000436858"/>
    </source>
</evidence>
<dbReference type="PATRIC" id="fig|818.23.peg.72"/>
<dbReference type="Proteomes" id="UP001200544">
    <property type="component" value="Unassembled WGS sequence"/>
</dbReference>
<dbReference type="EC" id="3.2.1.14" evidence="2"/>
<dbReference type="Proteomes" id="UP001156218">
    <property type="component" value="Chromosome"/>
</dbReference>
<evidence type="ECO:0000313" key="14">
    <source>
        <dbReference type="EMBL" id="MCE9239276.1"/>
    </source>
</evidence>
<evidence type="ECO:0000313" key="20">
    <source>
        <dbReference type="Proteomes" id="UP000284785"/>
    </source>
</evidence>
<comment type="catalytic activity">
    <reaction evidence="1">
        <text>Random endo-hydrolysis of N-acetyl-beta-D-glucosaminide (1-&gt;4)-beta-linkages in chitin and chitodextrins.</text>
        <dbReference type="EC" id="3.2.1.14"/>
    </reaction>
</comment>
<dbReference type="AlphaFoldDB" id="A0A0P0F9I6"/>
<dbReference type="EMBL" id="CZAP01000003">
    <property type="protein sequence ID" value="CUP16606.1"/>
    <property type="molecule type" value="Genomic_DNA"/>
</dbReference>
<dbReference type="RefSeq" id="WP_008767322.1">
    <property type="nucleotide sequence ID" value="NZ_BAABXH010000001.1"/>
</dbReference>